<dbReference type="CDD" id="cd01715">
    <property type="entry name" value="ETF_alpha"/>
    <property type="match status" value="1"/>
</dbReference>
<dbReference type="Gene3D" id="3.40.50.620">
    <property type="entry name" value="HUPs"/>
    <property type="match status" value="1"/>
</dbReference>
<dbReference type="InterPro" id="IPR014729">
    <property type="entry name" value="Rossmann-like_a/b/a_fold"/>
</dbReference>
<dbReference type="InterPro" id="IPR029035">
    <property type="entry name" value="DHS-like_NAD/FAD-binding_dom"/>
</dbReference>
<gene>
    <name evidence="5" type="ORF">FLSS-14_0002</name>
</gene>
<dbReference type="InterPro" id="IPR001308">
    <property type="entry name" value="ETF_a/FixB"/>
</dbReference>
<proteinExistence type="inferred from homology"/>
<organism evidence="5">
    <name type="scientific">uncultured organism</name>
    <dbReference type="NCBI Taxonomy" id="155900"/>
    <lineage>
        <taxon>unclassified sequences</taxon>
        <taxon>environmental samples</taxon>
    </lineage>
</organism>
<dbReference type="PANTHER" id="PTHR43153">
    <property type="entry name" value="ELECTRON TRANSFER FLAVOPROTEIN ALPHA"/>
    <property type="match status" value="1"/>
</dbReference>
<keyword evidence="2" id="KW-0285">Flavoprotein</keyword>
<dbReference type="InterPro" id="IPR014731">
    <property type="entry name" value="ETF_asu_C"/>
</dbReference>
<dbReference type="GO" id="GO:0009055">
    <property type="term" value="F:electron transfer activity"/>
    <property type="evidence" value="ECO:0007669"/>
    <property type="project" value="InterPro"/>
</dbReference>
<dbReference type="InterPro" id="IPR033947">
    <property type="entry name" value="ETF_alpha_N"/>
</dbReference>
<dbReference type="SMART" id="SM00893">
    <property type="entry name" value="ETF"/>
    <property type="match status" value="1"/>
</dbReference>
<dbReference type="SUPFAM" id="SSF52467">
    <property type="entry name" value="DHS-like NAD/FAD-binding domain"/>
    <property type="match status" value="1"/>
</dbReference>
<name>M1P2G9_9ZZZZ</name>
<evidence type="ECO:0000256" key="1">
    <source>
        <dbReference type="ARBA" id="ARBA00005817"/>
    </source>
</evidence>
<dbReference type="Pfam" id="PF00766">
    <property type="entry name" value="ETF_alpha"/>
    <property type="match status" value="1"/>
</dbReference>
<dbReference type="Gene3D" id="3.40.50.1220">
    <property type="entry name" value="TPP-binding domain"/>
    <property type="match status" value="1"/>
</dbReference>
<dbReference type="PIRSF" id="PIRSF000089">
    <property type="entry name" value="Electra_flavoP_a"/>
    <property type="match status" value="1"/>
</dbReference>
<feature type="domain" description="Electron transfer flavoprotein alpha/beta-subunit N-terminal" evidence="4">
    <location>
        <begin position="11"/>
        <end position="196"/>
    </location>
</feature>
<dbReference type="FunFam" id="3.40.50.1220:FF:000001">
    <property type="entry name" value="Electron transfer flavoprotein, alpha subunit"/>
    <property type="match status" value="1"/>
</dbReference>
<keyword evidence="3" id="KW-0274">FAD</keyword>
<dbReference type="AlphaFoldDB" id="M1P2G9"/>
<dbReference type="GO" id="GO:0033539">
    <property type="term" value="P:fatty acid beta-oxidation using acyl-CoA dehydrogenase"/>
    <property type="evidence" value="ECO:0007669"/>
    <property type="project" value="TreeGrafter"/>
</dbReference>
<dbReference type="Pfam" id="PF01012">
    <property type="entry name" value="ETF"/>
    <property type="match status" value="1"/>
</dbReference>
<dbReference type="GO" id="GO:0050660">
    <property type="term" value="F:flavin adenine dinucleotide binding"/>
    <property type="evidence" value="ECO:0007669"/>
    <property type="project" value="InterPro"/>
</dbReference>
<evidence type="ECO:0000256" key="3">
    <source>
        <dbReference type="ARBA" id="ARBA00022827"/>
    </source>
</evidence>
<dbReference type="PANTHER" id="PTHR43153:SF1">
    <property type="entry name" value="ELECTRON TRANSFER FLAVOPROTEIN SUBUNIT ALPHA, MITOCHONDRIAL"/>
    <property type="match status" value="1"/>
</dbReference>
<accession>M1P2G9</accession>
<dbReference type="InterPro" id="IPR014730">
    <property type="entry name" value="ETF_a/b_N"/>
</dbReference>
<dbReference type="EMBL" id="JX684100">
    <property type="protein sequence ID" value="AGF93606.1"/>
    <property type="molecule type" value="Genomic_DNA"/>
</dbReference>
<protein>
    <submittedName>
        <fullName evidence="5">Electron transfer flavoprotein subunit alpha</fullName>
    </submittedName>
</protein>
<comment type="similarity">
    <text evidence="1">Belongs to the ETF alpha-subunit/FixB family.</text>
</comment>
<sequence>MAYEPSEATGVWILAEQEKGEIHPVTYELLNKAGELSDDLDTELTAVLCTPDKNKAHELIYRGAERVIILEDERFNTPDEMFFKDNIVELVEKEKPHIFLVGATNFGRSLAPRIAAALETGLTADCTGLKIDDGNFVQIRPAFTGNILAHISTDRCPKMSTVRYKEFVESEKDENKEGEIVEKEPLKSDNDKGIEILEEIVEENINIQDAEIVCSGGRGLKDSSDFELIEELADALNGKVGSSRPLVDEGWISRDHQVGYSGNRVKPRIYIACGISGAPQHLAGMKESDIIIAINKDPSAPIFDHADYGIVGDLYEVVPELIKQIQEN</sequence>
<evidence type="ECO:0000313" key="5">
    <source>
        <dbReference type="EMBL" id="AGF93606.1"/>
    </source>
</evidence>
<reference evidence="5" key="1">
    <citation type="journal article" date="2013" name="Syst. Appl. Microbiol.">
        <title>New insights into the archaeal diversity of a hypersaline microbial mat obtained by a metagenomic approach.</title>
        <authorList>
            <person name="Lopez-Lopez A."/>
            <person name="Richter M."/>
            <person name="Pena A."/>
            <person name="Tamames J."/>
            <person name="Rossello-Mora R."/>
        </authorList>
    </citation>
    <scope>NUCLEOTIDE SEQUENCE</scope>
</reference>
<evidence type="ECO:0000256" key="2">
    <source>
        <dbReference type="ARBA" id="ARBA00022630"/>
    </source>
</evidence>
<evidence type="ECO:0000259" key="4">
    <source>
        <dbReference type="SMART" id="SM00893"/>
    </source>
</evidence>
<dbReference type="SUPFAM" id="SSF52402">
    <property type="entry name" value="Adenine nucleotide alpha hydrolases-like"/>
    <property type="match status" value="1"/>
</dbReference>